<dbReference type="InterPro" id="IPR036388">
    <property type="entry name" value="WH-like_DNA-bd_sf"/>
</dbReference>
<dbReference type="PANTHER" id="PTHR23131">
    <property type="entry name" value="ENDORIBONUCLEASE LACTB2"/>
    <property type="match status" value="1"/>
</dbReference>
<dbReference type="InterPro" id="IPR001279">
    <property type="entry name" value="Metallo-B-lactamas"/>
</dbReference>
<dbReference type="InterPro" id="IPR050662">
    <property type="entry name" value="Sec-metab_biosynth-thioest"/>
</dbReference>
<dbReference type="SMART" id="SM00849">
    <property type="entry name" value="Lactamase_B"/>
    <property type="match status" value="1"/>
</dbReference>
<dbReference type="OrthoDB" id="2971563at2"/>
<gene>
    <name evidence="2" type="ORF">TH25_24080</name>
</gene>
<sequence length="352" mass="39573">MGETLSCPPEELRFPFATPPAFGKIIEIADGILWTRVPLPYQLDHINIYFIRDGDGWAVIDTGIVTPEAIEVWETLFAGPLKDAHITRVIVTHFHPDHIGLAGWLCERFQAPLLTSYSTYMGCQVISFGTSEDATRDNFNFYRSHGMSEEVAGIVAIQGHEYLRRVGKLPGSFLRLVCADILTIGTRTFRVLTGEGHAPEQLMFYCEEEKLLFAADQVIETISPNVSVYAIEAMGDPLGHFLRSIRMLGSEIPDDVLVMPGHRRPFYGLHTRCSELEAHHEERCGRILKVCAESPQTVAQLVPVIFNRPLDPHQMTFAFTETLAHVNRLVRRGQVSLVRQGELVYVHLVHAD</sequence>
<dbReference type="PANTHER" id="PTHR23131:SF4">
    <property type="entry name" value="METALLO-BETA-LACTAMASE SUPERFAMILY POTEIN"/>
    <property type="match status" value="1"/>
</dbReference>
<proteinExistence type="predicted"/>
<dbReference type="InterPro" id="IPR048933">
    <property type="entry name" value="B_lactamase-like_C"/>
</dbReference>
<dbReference type="Pfam" id="PF00753">
    <property type="entry name" value="Lactamase_B"/>
    <property type="match status" value="1"/>
</dbReference>
<dbReference type="InterPro" id="IPR036866">
    <property type="entry name" value="RibonucZ/Hydroxyglut_hydro"/>
</dbReference>
<feature type="domain" description="Metallo-beta-lactamase" evidence="1">
    <location>
        <begin position="45"/>
        <end position="262"/>
    </location>
</feature>
<reference evidence="2 3" key="1">
    <citation type="submission" date="2014-07" db="EMBL/GenBank/DDBJ databases">
        <title>Draft genome sequence of Thalassospira profundimaris S25-3-2.</title>
        <authorList>
            <person name="Lai Q."/>
            <person name="Shao Z."/>
        </authorList>
    </citation>
    <scope>NUCLEOTIDE SEQUENCE [LARGE SCALE GENOMIC DNA]</scope>
    <source>
        <strain evidence="2 3">S25-3-2</strain>
    </source>
</reference>
<dbReference type="RefSeq" id="WP_114090631.1">
    <property type="nucleotide sequence ID" value="NZ_JPWH01000036.1"/>
</dbReference>
<dbReference type="Proteomes" id="UP000252517">
    <property type="component" value="Unassembled WGS sequence"/>
</dbReference>
<organism evidence="2 3">
    <name type="scientific">Thalassospira profundimaris</name>
    <dbReference type="NCBI Taxonomy" id="502049"/>
    <lineage>
        <taxon>Bacteria</taxon>
        <taxon>Pseudomonadati</taxon>
        <taxon>Pseudomonadota</taxon>
        <taxon>Alphaproteobacteria</taxon>
        <taxon>Rhodospirillales</taxon>
        <taxon>Thalassospiraceae</taxon>
        <taxon>Thalassospira</taxon>
    </lineage>
</organism>
<dbReference type="Pfam" id="PF21221">
    <property type="entry name" value="B_lactamase-like_C"/>
    <property type="match status" value="1"/>
</dbReference>
<dbReference type="SUPFAM" id="SSF56281">
    <property type="entry name" value="Metallo-hydrolase/oxidoreductase"/>
    <property type="match status" value="1"/>
</dbReference>
<dbReference type="AlphaFoldDB" id="A0A367WHS8"/>
<dbReference type="Gene3D" id="1.10.10.10">
    <property type="entry name" value="Winged helix-like DNA-binding domain superfamily/Winged helix DNA-binding domain"/>
    <property type="match status" value="1"/>
</dbReference>
<dbReference type="EMBL" id="JPWH01000036">
    <property type="protein sequence ID" value="RCK41005.1"/>
    <property type="molecule type" value="Genomic_DNA"/>
</dbReference>
<dbReference type="Gene3D" id="3.60.15.10">
    <property type="entry name" value="Ribonuclease Z/Hydroxyacylglutathione hydrolase-like"/>
    <property type="match status" value="1"/>
</dbReference>
<accession>A0A367WHS8</accession>
<name>A0A367WHS8_9PROT</name>
<evidence type="ECO:0000259" key="1">
    <source>
        <dbReference type="SMART" id="SM00849"/>
    </source>
</evidence>
<protein>
    <submittedName>
        <fullName evidence="2">Beta-lactamase</fullName>
    </submittedName>
</protein>
<dbReference type="CDD" id="cd07725">
    <property type="entry name" value="TTHA1429-like_MBL-fold"/>
    <property type="match status" value="1"/>
</dbReference>
<comment type="caution">
    <text evidence="2">The sequence shown here is derived from an EMBL/GenBank/DDBJ whole genome shotgun (WGS) entry which is preliminary data.</text>
</comment>
<evidence type="ECO:0000313" key="2">
    <source>
        <dbReference type="EMBL" id="RCK41005.1"/>
    </source>
</evidence>
<evidence type="ECO:0000313" key="3">
    <source>
        <dbReference type="Proteomes" id="UP000252517"/>
    </source>
</evidence>